<keyword evidence="4" id="KW-1185">Reference proteome</keyword>
<dbReference type="SUPFAM" id="SSF51713">
    <property type="entry name" value="tRNA-guanine transglycosylase"/>
    <property type="match status" value="1"/>
</dbReference>
<comment type="caution">
    <text evidence="3">The sequence shown here is derived from an EMBL/GenBank/DDBJ whole genome shotgun (WGS) entry which is preliminary data.</text>
</comment>
<proteinExistence type="predicted"/>
<dbReference type="GO" id="GO:0016757">
    <property type="term" value="F:glycosyltransferase activity"/>
    <property type="evidence" value="ECO:0007669"/>
    <property type="project" value="UniProtKB-KW"/>
</dbReference>
<dbReference type="InterPro" id="IPR050076">
    <property type="entry name" value="ArchSynthase1/Queuine_TRR"/>
</dbReference>
<evidence type="ECO:0000256" key="1">
    <source>
        <dbReference type="ARBA" id="ARBA00022694"/>
    </source>
</evidence>
<organism evidence="3 4">
    <name type="scientific">Halosolutus amylolyticus</name>
    <dbReference type="NCBI Taxonomy" id="2932267"/>
    <lineage>
        <taxon>Archaea</taxon>
        <taxon>Methanobacteriati</taxon>
        <taxon>Methanobacteriota</taxon>
        <taxon>Stenosarchaea group</taxon>
        <taxon>Halobacteria</taxon>
        <taxon>Halobacteriales</taxon>
        <taxon>Natrialbaceae</taxon>
        <taxon>Halosolutus</taxon>
    </lineage>
</organism>
<dbReference type="NCBIfam" id="TIGR00449">
    <property type="entry name" value="tgt_general"/>
    <property type="match status" value="1"/>
</dbReference>
<evidence type="ECO:0000259" key="2">
    <source>
        <dbReference type="Pfam" id="PF01702"/>
    </source>
</evidence>
<reference evidence="3 4" key="1">
    <citation type="journal article" date="2019" name="Int. J. Syst. Evol. Microbiol.">
        <title>The Global Catalogue of Microorganisms (GCM) 10K type strain sequencing project: providing services to taxonomists for standard genome sequencing and annotation.</title>
        <authorList>
            <consortium name="The Broad Institute Genomics Platform"/>
            <consortium name="The Broad Institute Genome Sequencing Center for Infectious Disease"/>
            <person name="Wu L."/>
            <person name="Ma J."/>
        </authorList>
    </citation>
    <scope>NUCLEOTIDE SEQUENCE [LARGE SCALE GENOMIC DNA]</scope>
    <source>
        <strain evidence="3 4">WLHS5</strain>
    </source>
</reference>
<feature type="domain" description="tRNA-guanine(15) transglycosylase-like" evidence="2">
    <location>
        <begin position="22"/>
        <end position="379"/>
    </location>
</feature>
<accession>A0ABD5PRI3</accession>
<gene>
    <name evidence="3" type="ORF">ACFO5R_14225</name>
</gene>
<sequence length="414" mass="46065">MPQLKQTEQTASFQVTATAGDARAGTLTINGQSLDTPTFFPVLSFYGGGTKSSVFGGGVHRTIKEFMLGKEEIGGGTYDKYFRGTMTSVASLTDYGINQERFNDYTSDRIKDRETFSDYNGLIFVDSGGYKFLHNNGLDGSDFEIEIDQREAFRIQKQLGGDIIVNLDRPIAPNDTFDERQQKAERTAENAVEFARLTQTYPGARYLTVHGYNYSMLDRFFDHIQSQFGNIDISTLFDGIALGSLVPKKDDKAALITAVMDCVEIMEERGLADLPLHVLGIGSGSIPLLVAAGADTFDSTTYIQNAINQKYAVSLTKHIPLDAVDFNQCDCAVCSDPKLVNWMQGNTEYQKDVLGPVAMHNLIIHRQEVRELRQRIKQHGTDPVIDYLDETVGRNDSIRKQTHRVVNEALGGYF</sequence>
<dbReference type="Gene3D" id="3.20.20.105">
    <property type="entry name" value="Queuine tRNA-ribosyltransferase-like"/>
    <property type="match status" value="1"/>
</dbReference>
<dbReference type="RefSeq" id="WP_250140231.1">
    <property type="nucleotide sequence ID" value="NZ_JALIQP010000002.1"/>
</dbReference>
<dbReference type="PANTHER" id="PTHR46499">
    <property type="entry name" value="QUEUINE TRNA-RIBOSYLTRANSFERASE"/>
    <property type="match status" value="1"/>
</dbReference>
<dbReference type="EMBL" id="JBHSFA010000007">
    <property type="protein sequence ID" value="MFC4543082.1"/>
    <property type="molecule type" value="Genomic_DNA"/>
</dbReference>
<dbReference type="Proteomes" id="UP001595898">
    <property type="component" value="Unassembled WGS sequence"/>
</dbReference>
<evidence type="ECO:0000313" key="3">
    <source>
        <dbReference type="EMBL" id="MFC4543082.1"/>
    </source>
</evidence>
<dbReference type="GeneID" id="73500018"/>
<evidence type="ECO:0000313" key="4">
    <source>
        <dbReference type="Proteomes" id="UP001595898"/>
    </source>
</evidence>
<dbReference type="EC" id="2.4.2.-" evidence="3"/>
<dbReference type="AlphaFoldDB" id="A0ABD5PRI3"/>
<keyword evidence="3" id="KW-0328">Glycosyltransferase</keyword>
<dbReference type="GO" id="GO:0008033">
    <property type="term" value="P:tRNA processing"/>
    <property type="evidence" value="ECO:0007669"/>
    <property type="project" value="UniProtKB-KW"/>
</dbReference>
<dbReference type="Pfam" id="PF01702">
    <property type="entry name" value="TGT"/>
    <property type="match status" value="1"/>
</dbReference>
<name>A0ABD5PRI3_9EURY</name>
<dbReference type="InterPro" id="IPR002616">
    <property type="entry name" value="tRNA_ribo_trans-like"/>
</dbReference>
<keyword evidence="3" id="KW-0808">Transferase</keyword>
<dbReference type="PANTHER" id="PTHR46499:SF1">
    <property type="entry name" value="QUEUINE TRNA-RIBOSYLTRANSFERASE"/>
    <property type="match status" value="1"/>
</dbReference>
<protein>
    <submittedName>
        <fullName evidence="3">tRNA-guanine transglycosylase</fullName>
        <ecNumber evidence="3">2.4.2.-</ecNumber>
    </submittedName>
</protein>
<keyword evidence="1" id="KW-0819">tRNA processing</keyword>
<dbReference type="InterPro" id="IPR036511">
    <property type="entry name" value="TGT-like_sf"/>
</dbReference>